<accession>A0A0L9UXM5</accession>
<name>A0A0L9UXM5_PHAAN</name>
<dbReference type="Proteomes" id="UP000053144">
    <property type="component" value="Chromosome 7"/>
</dbReference>
<proteinExistence type="predicted"/>
<feature type="region of interest" description="Disordered" evidence="1">
    <location>
        <begin position="1"/>
        <end position="27"/>
    </location>
</feature>
<reference evidence="3" key="1">
    <citation type="journal article" date="2015" name="Proc. Natl. Acad. Sci. U.S.A.">
        <title>Genome sequencing of adzuki bean (Vigna angularis) provides insight into high starch and low fat accumulation and domestication.</title>
        <authorList>
            <person name="Yang K."/>
            <person name="Tian Z."/>
            <person name="Chen C."/>
            <person name="Luo L."/>
            <person name="Zhao B."/>
            <person name="Wang Z."/>
            <person name="Yu L."/>
            <person name="Li Y."/>
            <person name="Sun Y."/>
            <person name="Li W."/>
            <person name="Chen Y."/>
            <person name="Li Y."/>
            <person name="Zhang Y."/>
            <person name="Ai D."/>
            <person name="Zhao J."/>
            <person name="Shang C."/>
            <person name="Ma Y."/>
            <person name="Wu B."/>
            <person name="Wang M."/>
            <person name="Gao L."/>
            <person name="Sun D."/>
            <person name="Zhang P."/>
            <person name="Guo F."/>
            <person name="Wang W."/>
            <person name="Li Y."/>
            <person name="Wang J."/>
            <person name="Varshney R.K."/>
            <person name="Wang J."/>
            <person name="Ling H.Q."/>
            <person name="Wan P."/>
        </authorList>
    </citation>
    <scope>NUCLEOTIDE SEQUENCE</scope>
    <source>
        <strain evidence="3">cv. Jingnong 6</strain>
    </source>
</reference>
<organism evidence="2 3">
    <name type="scientific">Phaseolus angularis</name>
    <name type="common">Azuki bean</name>
    <name type="synonym">Vigna angularis</name>
    <dbReference type="NCBI Taxonomy" id="3914"/>
    <lineage>
        <taxon>Eukaryota</taxon>
        <taxon>Viridiplantae</taxon>
        <taxon>Streptophyta</taxon>
        <taxon>Embryophyta</taxon>
        <taxon>Tracheophyta</taxon>
        <taxon>Spermatophyta</taxon>
        <taxon>Magnoliopsida</taxon>
        <taxon>eudicotyledons</taxon>
        <taxon>Gunneridae</taxon>
        <taxon>Pentapetalae</taxon>
        <taxon>rosids</taxon>
        <taxon>fabids</taxon>
        <taxon>Fabales</taxon>
        <taxon>Fabaceae</taxon>
        <taxon>Papilionoideae</taxon>
        <taxon>50 kb inversion clade</taxon>
        <taxon>NPAAA clade</taxon>
        <taxon>indigoferoid/millettioid clade</taxon>
        <taxon>Phaseoleae</taxon>
        <taxon>Vigna</taxon>
    </lineage>
</organism>
<gene>
    <name evidence="2" type="ORF">LR48_Vigan07g121700</name>
</gene>
<dbReference type="Gramene" id="KOM47513">
    <property type="protein sequence ID" value="KOM47513"/>
    <property type="gene ID" value="LR48_Vigan07g121700"/>
</dbReference>
<dbReference type="EMBL" id="CM003377">
    <property type="protein sequence ID" value="KOM47513.1"/>
    <property type="molecule type" value="Genomic_DNA"/>
</dbReference>
<dbReference type="AlphaFoldDB" id="A0A0L9UXM5"/>
<protein>
    <submittedName>
        <fullName evidence="2">Uncharacterized protein</fullName>
    </submittedName>
</protein>
<evidence type="ECO:0000313" key="3">
    <source>
        <dbReference type="Proteomes" id="UP000053144"/>
    </source>
</evidence>
<evidence type="ECO:0000313" key="2">
    <source>
        <dbReference type="EMBL" id="KOM47513.1"/>
    </source>
</evidence>
<evidence type="ECO:0000256" key="1">
    <source>
        <dbReference type="SAM" id="MobiDB-lite"/>
    </source>
</evidence>
<sequence length="186" mass="21331">MADSRRPRRLTAGASSSRPCAPHPTSIEGWISDQESMQILPTFGRNVRSWSLNSSEQKGCIYPDLIRVFYFNLKYRDGIATTKDDEDADMDAYMTEPVRVVAPSDVGPSQMPSSSTLSMAYYFANLSKQLEDMSLAHQAYFYEIIDWQQTHEEYAIEKFEDFDTRFGNIENHLNLQPPERPPSPKF</sequence>